<dbReference type="SMART" id="SM00421">
    <property type="entry name" value="HTH_LUXR"/>
    <property type="match status" value="1"/>
</dbReference>
<dbReference type="GO" id="GO:0006355">
    <property type="term" value="P:regulation of DNA-templated transcription"/>
    <property type="evidence" value="ECO:0007669"/>
    <property type="project" value="InterPro"/>
</dbReference>
<dbReference type="RefSeq" id="WP_065415449.1">
    <property type="nucleotide sequence ID" value="NZ_MASX01000020.1"/>
</dbReference>
<dbReference type="SUPFAM" id="SSF46894">
    <property type="entry name" value="C-terminal effector domain of the bipartite response regulators"/>
    <property type="match status" value="1"/>
</dbReference>
<dbReference type="Proteomes" id="UP000269974">
    <property type="component" value="Unassembled WGS sequence"/>
</dbReference>
<dbReference type="InterPro" id="IPR058245">
    <property type="entry name" value="NreC/VraR/RcsB-like_REC"/>
</dbReference>
<dbReference type="InterPro" id="IPR000792">
    <property type="entry name" value="Tscrpt_reg_LuxR_C"/>
</dbReference>
<reference evidence="3 4" key="1">
    <citation type="submission" date="2018-11" db="EMBL/GenBank/DDBJ databases">
        <authorList>
            <consortium name="Pathogen Informatics"/>
        </authorList>
    </citation>
    <scope>NUCLEOTIDE SEQUENCE [LARGE SCALE GENOMIC DNA]</scope>
    <source>
        <strain evidence="3 4">NCTC10327</strain>
    </source>
</reference>
<evidence type="ECO:0000313" key="4">
    <source>
        <dbReference type="Proteomes" id="UP000269974"/>
    </source>
</evidence>
<dbReference type="Pfam" id="PF00196">
    <property type="entry name" value="GerE"/>
    <property type="match status" value="1"/>
</dbReference>
<dbReference type="EMBL" id="UYIO01000001">
    <property type="protein sequence ID" value="VDG77215.1"/>
    <property type="molecule type" value="Genomic_DNA"/>
</dbReference>
<dbReference type="InterPro" id="IPR001789">
    <property type="entry name" value="Sig_transdc_resp-reg_receiver"/>
</dbReference>
<dbReference type="PANTHER" id="PTHR43214:SF42">
    <property type="entry name" value="TRANSCRIPTIONAL REGULATORY PROTEIN DESR"/>
    <property type="match status" value="1"/>
</dbReference>
<proteinExistence type="predicted"/>
<dbReference type="AlphaFoldDB" id="A0A1B9BB17"/>
<dbReference type="Gene3D" id="3.40.50.2300">
    <property type="match status" value="1"/>
</dbReference>
<dbReference type="GO" id="GO:0003677">
    <property type="term" value="F:DNA binding"/>
    <property type="evidence" value="ECO:0007669"/>
    <property type="project" value="InterPro"/>
</dbReference>
<dbReference type="PROSITE" id="PS50110">
    <property type="entry name" value="RESPONSE_REGULATORY"/>
    <property type="match status" value="1"/>
</dbReference>
<comment type="caution">
    <text evidence="3">The sequence shown here is derived from an EMBL/GenBank/DDBJ whole genome shotgun (WGS) entry which is preliminary data.</text>
</comment>
<name>A0A1B9BB17_9ACTO</name>
<evidence type="ECO:0000256" key="1">
    <source>
        <dbReference type="ARBA" id="ARBA00022553"/>
    </source>
</evidence>
<organism evidence="3 4">
    <name type="scientific">Actinobaculum suis</name>
    <dbReference type="NCBI Taxonomy" id="1657"/>
    <lineage>
        <taxon>Bacteria</taxon>
        <taxon>Bacillati</taxon>
        <taxon>Actinomycetota</taxon>
        <taxon>Actinomycetes</taxon>
        <taxon>Actinomycetales</taxon>
        <taxon>Actinomycetaceae</taxon>
        <taxon>Actinobaculum</taxon>
    </lineage>
</organism>
<dbReference type="SMART" id="SM00448">
    <property type="entry name" value="REC"/>
    <property type="match status" value="1"/>
</dbReference>
<dbReference type="PANTHER" id="PTHR43214">
    <property type="entry name" value="TWO-COMPONENT RESPONSE REGULATOR"/>
    <property type="match status" value="1"/>
</dbReference>
<gene>
    <name evidence="3" type="primary">vraR</name>
    <name evidence="3" type="ORF">NCTC10327_01829</name>
</gene>
<sequence>MSSKIRVALVDDDQLVRISFSLFLNTLEDISVSWAAASGKQALELLQSQMVDVLLLDVDMPGMDGIETARAVRALHPELPIVILTAFLEEDALDRALKAGVNGFLTKDSDPEEVLYAIRRAKQGKNVVAAIPTQLLSEAYQGSLENRKKYADFVAAVENLPSRLEPIFTLLLEGIPNKNIARELDLAETTVRSYVSELLEITRCQSRTELAITAVKSGVA</sequence>
<dbReference type="PROSITE" id="PS50043">
    <property type="entry name" value="HTH_LUXR_2"/>
    <property type="match status" value="1"/>
</dbReference>
<accession>A0A1B9BB17</accession>
<keyword evidence="1" id="KW-0597">Phosphoprotein</keyword>
<dbReference type="SUPFAM" id="SSF52172">
    <property type="entry name" value="CheY-like"/>
    <property type="match status" value="1"/>
</dbReference>
<dbReference type="InterPro" id="IPR039420">
    <property type="entry name" value="WalR-like"/>
</dbReference>
<keyword evidence="2" id="KW-0238">DNA-binding</keyword>
<dbReference type="OrthoDB" id="9808843at2"/>
<dbReference type="Pfam" id="PF00072">
    <property type="entry name" value="Response_reg"/>
    <property type="match status" value="1"/>
</dbReference>
<dbReference type="GO" id="GO:0000160">
    <property type="term" value="P:phosphorelay signal transduction system"/>
    <property type="evidence" value="ECO:0007669"/>
    <property type="project" value="InterPro"/>
</dbReference>
<dbReference type="CDD" id="cd17535">
    <property type="entry name" value="REC_NarL-like"/>
    <property type="match status" value="1"/>
</dbReference>
<protein>
    <submittedName>
        <fullName evidence="3">Two-component response regulator YxjM</fullName>
    </submittedName>
</protein>
<dbReference type="InterPro" id="IPR016032">
    <property type="entry name" value="Sig_transdc_resp-reg_C-effctor"/>
</dbReference>
<dbReference type="InterPro" id="IPR011006">
    <property type="entry name" value="CheY-like_superfamily"/>
</dbReference>
<evidence type="ECO:0000256" key="2">
    <source>
        <dbReference type="ARBA" id="ARBA00023125"/>
    </source>
</evidence>
<evidence type="ECO:0000313" key="3">
    <source>
        <dbReference type="EMBL" id="VDG77215.1"/>
    </source>
</evidence>